<protein>
    <recommendedName>
        <fullName evidence="3">Sel1 repeat family protein</fullName>
    </recommendedName>
</protein>
<sequence>MQTVGELDRREHAPEVCMRWRASQGSVSGPQTPPTQASPSAKPAADRPRGAPLRQVVADGVQRWFQETFREAHRGDVKQQALLAEMLLEGYGCAPDPEAAREWAEKARRRGYRMRGVYCEL</sequence>
<dbReference type="SUPFAM" id="SSF81901">
    <property type="entry name" value="HCP-like"/>
    <property type="match status" value="1"/>
</dbReference>
<evidence type="ECO:0000313" key="2">
    <source>
        <dbReference type="EMBL" id="JAC63721.1"/>
    </source>
</evidence>
<gene>
    <name evidence="2" type="ORF">TSPGSL018_19933</name>
</gene>
<proteinExistence type="predicted"/>
<dbReference type="InterPro" id="IPR011990">
    <property type="entry name" value="TPR-like_helical_dom_sf"/>
</dbReference>
<dbReference type="EMBL" id="GBEZ01023148">
    <property type="protein sequence ID" value="JAC63721.1"/>
    <property type="molecule type" value="Transcribed_RNA"/>
</dbReference>
<dbReference type="PANTHER" id="PTHR36792:SF5">
    <property type="entry name" value="SEL1 REPEAT PROTEIN"/>
    <property type="match status" value="1"/>
</dbReference>
<evidence type="ECO:0008006" key="3">
    <source>
        <dbReference type="Google" id="ProtNLM"/>
    </source>
</evidence>
<organism evidence="2">
    <name type="scientific">Tetraselmis sp. GSL018</name>
    <dbReference type="NCBI Taxonomy" id="582737"/>
    <lineage>
        <taxon>Eukaryota</taxon>
        <taxon>Viridiplantae</taxon>
        <taxon>Chlorophyta</taxon>
        <taxon>core chlorophytes</taxon>
        <taxon>Chlorodendrophyceae</taxon>
        <taxon>Chlorodendrales</taxon>
        <taxon>Chlorodendraceae</taxon>
        <taxon>Tetraselmis</taxon>
    </lineage>
</organism>
<dbReference type="Gene3D" id="1.25.40.10">
    <property type="entry name" value="Tetratricopeptide repeat domain"/>
    <property type="match status" value="1"/>
</dbReference>
<name>A0A061QZK0_9CHLO</name>
<dbReference type="AlphaFoldDB" id="A0A061QZK0"/>
<feature type="region of interest" description="Disordered" evidence="1">
    <location>
        <begin position="21"/>
        <end position="50"/>
    </location>
</feature>
<accession>A0A061QZK0</accession>
<dbReference type="PANTHER" id="PTHR36792">
    <property type="entry name" value="EXPRESSED PROTEIN"/>
    <property type="match status" value="1"/>
</dbReference>
<reference evidence="2" key="1">
    <citation type="submission" date="2014-05" db="EMBL/GenBank/DDBJ databases">
        <title>The transcriptome of the halophilic microalga Tetraselmis sp. GSL018 isolated from the Great Salt Lake, Utah.</title>
        <authorList>
            <person name="Jinkerson R.E."/>
            <person name="D'Adamo S."/>
            <person name="Posewitz M.C."/>
        </authorList>
    </citation>
    <scope>NUCLEOTIDE SEQUENCE</scope>
    <source>
        <strain evidence="2">GSL018</strain>
    </source>
</reference>
<feature type="compositionally biased region" description="Polar residues" evidence="1">
    <location>
        <begin position="23"/>
        <end position="39"/>
    </location>
</feature>
<evidence type="ECO:0000256" key="1">
    <source>
        <dbReference type="SAM" id="MobiDB-lite"/>
    </source>
</evidence>